<dbReference type="InterPro" id="IPR052211">
    <property type="entry name" value="Cpx_auxiliary_protein"/>
</dbReference>
<dbReference type="OrthoDB" id="6105813at2"/>
<evidence type="ECO:0000313" key="7">
    <source>
        <dbReference type="Proteomes" id="UP000240987"/>
    </source>
</evidence>
<dbReference type="AlphaFoldDB" id="A0A2T3JLD5"/>
<evidence type="ECO:0000256" key="5">
    <source>
        <dbReference type="SAM" id="SignalP"/>
    </source>
</evidence>
<dbReference type="Pfam" id="PF07813">
    <property type="entry name" value="LTXXQ"/>
    <property type="match status" value="1"/>
</dbReference>
<feature type="chain" id="PRO_5015569465" evidence="5">
    <location>
        <begin position="26"/>
        <end position="160"/>
    </location>
</feature>
<dbReference type="InterPro" id="IPR012899">
    <property type="entry name" value="LTXXQ"/>
</dbReference>
<keyword evidence="3 5" id="KW-0732">Signal</keyword>
<keyword evidence="4" id="KW-0574">Periplasm</keyword>
<comment type="subcellular location">
    <subcellularLocation>
        <location evidence="1">Periplasm</location>
    </subcellularLocation>
</comment>
<dbReference type="PANTHER" id="PTHR38102:SF1">
    <property type="entry name" value="PERIPLASMIC CHAPERONE SPY"/>
    <property type="match status" value="1"/>
</dbReference>
<dbReference type="RefSeq" id="WP_107242062.1">
    <property type="nucleotide sequence ID" value="NZ_PYMJ01000005.1"/>
</dbReference>
<dbReference type="Proteomes" id="UP000240987">
    <property type="component" value="Unassembled WGS sequence"/>
</dbReference>
<comment type="similarity">
    <text evidence="2">Belongs to the CpxP/Spy family.</text>
</comment>
<evidence type="ECO:0000256" key="4">
    <source>
        <dbReference type="ARBA" id="ARBA00022764"/>
    </source>
</evidence>
<evidence type="ECO:0000256" key="2">
    <source>
        <dbReference type="ARBA" id="ARBA00008441"/>
    </source>
</evidence>
<dbReference type="Gene3D" id="1.20.120.1490">
    <property type="match status" value="1"/>
</dbReference>
<dbReference type="GO" id="GO:0051082">
    <property type="term" value="F:unfolded protein binding"/>
    <property type="evidence" value="ECO:0007669"/>
    <property type="project" value="TreeGrafter"/>
</dbReference>
<protein>
    <submittedName>
        <fullName evidence="6">Stress adaptor protein CpxP</fullName>
    </submittedName>
</protein>
<organism evidence="6 7">
    <name type="scientific">Photobacterium frigidiphilum</name>
    <dbReference type="NCBI Taxonomy" id="264736"/>
    <lineage>
        <taxon>Bacteria</taxon>
        <taxon>Pseudomonadati</taxon>
        <taxon>Pseudomonadota</taxon>
        <taxon>Gammaproteobacteria</taxon>
        <taxon>Vibrionales</taxon>
        <taxon>Vibrionaceae</taxon>
        <taxon>Photobacterium</taxon>
    </lineage>
</organism>
<evidence type="ECO:0000313" key="6">
    <source>
        <dbReference type="EMBL" id="PSU49853.1"/>
    </source>
</evidence>
<dbReference type="NCBIfam" id="NF009391">
    <property type="entry name" value="PRK12750.1"/>
    <property type="match status" value="1"/>
</dbReference>
<proteinExistence type="inferred from homology"/>
<evidence type="ECO:0000256" key="1">
    <source>
        <dbReference type="ARBA" id="ARBA00004418"/>
    </source>
</evidence>
<keyword evidence="7" id="KW-1185">Reference proteome</keyword>
<dbReference type="GO" id="GO:0030288">
    <property type="term" value="C:outer membrane-bounded periplasmic space"/>
    <property type="evidence" value="ECO:0007669"/>
    <property type="project" value="TreeGrafter"/>
</dbReference>
<evidence type="ECO:0000256" key="3">
    <source>
        <dbReference type="ARBA" id="ARBA00022729"/>
    </source>
</evidence>
<gene>
    <name evidence="6" type="primary">cpxP</name>
    <name evidence="6" type="ORF">C9J12_06980</name>
</gene>
<dbReference type="CDD" id="cd09916">
    <property type="entry name" value="CpxP_like"/>
    <property type="match status" value="1"/>
</dbReference>
<reference evidence="6 7" key="1">
    <citation type="submission" date="2018-01" db="EMBL/GenBank/DDBJ databases">
        <title>Whole genome sequencing of Histamine producing bacteria.</title>
        <authorList>
            <person name="Butler K."/>
        </authorList>
    </citation>
    <scope>NUCLEOTIDE SEQUENCE [LARGE SCALE GENOMIC DNA]</scope>
    <source>
        <strain evidence="6 7">JCM 12947</strain>
    </source>
</reference>
<dbReference type="EMBL" id="PYMJ01000005">
    <property type="protein sequence ID" value="PSU49853.1"/>
    <property type="molecule type" value="Genomic_DNA"/>
</dbReference>
<comment type="caution">
    <text evidence="6">The sequence shown here is derived from an EMBL/GenBank/DDBJ whole genome shotgun (WGS) entry which is preliminary data.</text>
</comment>
<dbReference type="PANTHER" id="PTHR38102">
    <property type="entry name" value="PERIPLASMIC CHAPERONE SPY"/>
    <property type="match status" value="1"/>
</dbReference>
<name>A0A2T3JLD5_9GAMM</name>
<feature type="signal peptide" evidence="5">
    <location>
        <begin position="1"/>
        <end position="25"/>
    </location>
</feature>
<sequence>MTSFKKALVIAIALPMALGSASALAFGGGNHHGGKGGCGMQDGRKVFSQLDLTDAQKEQMKSMREMNRDEMKSKRLEKYTEMRANHDKMQELVLASDFDENAVRDLAQQMSTAQVERRVVMLEKRHEMLNILTPEQKTQYQTLQAERAEKCQARMADRQK</sequence>
<accession>A0A2T3JLD5</accession>